<gene>
    <name evidence="5" type="primary">mutL</name>
    <name evidence="7" type="ORF">CWI70_07060</name>
</gene>
<dbReference type="FunFam" id="3.30.565.10:FF:000003">
    <property type="entry name" value="DNA mismatch repair endonuclease MutL"/>
    <property type="match status" value="1"/>
</dbReference>
<dbReference type="HAMAP" id="MF_00149">
    <property type="entry name" value="DNA_mis_repair"/>
    <property type="match status" value="1"/>
</dbReference>
<dbReference type="PROSITE" id="PS00058">
    <property type="entry name" value="DNA_MISMATCH_REPAIR_1"/>
    <property type="match status" value="1"/>
</dbReference>
<dbReference type="SUPFAM" id="SSF54211">
    <property type="entry name" value="Ribosomal protein S5 domain 2-like"/>
    <property type="match status" value="1"/>
</dbReference>
<dbReference type="GO" id="GO:0030983">
    <property type="term" value="F:mismatched DNA binding"/>
    <property type="evidence" value="ECO:0007669"/>
    <property type="project" value="InterPro"/>
</dbReference>
<dbReference type="InterPro" id="IPR014721">
    <property type="entry name" value="Ribsml_uS5_D2-typ_fold_subgr"/>
</dbReference>
<proteinExistence type="inferred from homology"/>
<protein>
    <recommendedName>
        <fullName evidence="2 5">DNA mismatch repair protein MutL</fullName>
    </recommendedName>
</protein>
<dbReference type="InterPro" id="IPR036890">
    <property type="entry name" value="HATPase_C_sf"/>
</dbReference>
<sequence length="568" mass="64036">MPIQLLPISLANQIAAGEVIERPASVVKELIENSLDAGADQLTVDIEKGGRRRIRIRDNGAGIVKEELALALARHATSKIHSLADLEAIQSLGFRGEALASISSVARLTLTSKPAAQEQAWRAWVEGRDMSAELAPASHPDGTTVDVEDLFFNTPARRKFLRTDKTEFTHIDDLLKRIALSRFDVRIVLNHNQKTVRNYPAVAAQDALQRIAKVVGSSFTDHAHFIEAEHLGVRLWGWVVDAIHCRHQGDAQYFYVNGRMMRDRMLNHAIRQAYGDSLSDDRSATYVLYLELPPHDVDVNVHPAKHEVRFHQARQIHDFVLQTVREGLRINAVGAAEHQYKAAPESLRQQVAELQPRATTPLPGLKWPAQGQGQAPSDTQQIPAAERLNMSESPALLTVLAGRFALFQQPTNEAQELKLLHLQAVEQHYHAAKWQQQFQTGLAGQPLLIPVKITDTELLARVQRIDNKRWGQLGILLAQEGRNWLVKQVPSALRNSDIAASLVEVASMLERHDEPPQEFWYWFARLQVSQHYSHVQAEHWWQVWQQKLAADDVYTLPVELPELPEPLR</sequence>
<evidence type="ECO:0000313" key="8">
    <source>
        <dbReference type="Proteomes" id="UP000287649"/>
    </source>
</evidence>
<dbReference type="OrthoDB" id="9763467at2"/>
<keyword evidence="3 5" id="KW-0227">DNA damage</keyword>
<dbReference type="InterPro" id="IPR020568">
    <property type="entry name" value="Ribosomal_Su5_D2-typ_SF"/>
</dbReference>
<evidence type="ECO:0000256" key="4">
    <source>
        <dbReference type="ARBA" id="ARBA00023204"/>
    </source>
</evidence>
<keyword evidence="8" id="KW-1185">Reference proteome</keyword>
<dbReference type="SMART" id="SM01340">
    <property type="entry name" value="DNA_mis_repair"/>
    <property type="match status" value="1"/>
</dbReference>
<dbReference type="PANTHER" id="PTHR10073">
    <property type="entry name" value="DNA MISMATCH REPAIR PROTEIN MLH, PMS, MUTL"/>
    <property type="match status" value="1"/>
</dbReference>
<feature type="domain" description="DNA mismatch repair protein S5" evidence="6">
    <location>
        <begin position="211"/>
        <end position="329"/>
    </location>
</feature>
<dbReference type="NCBIfam" id="TIGR00585">
    <property type="entry name" value="mutl"/>
    <property type="match status" value="1"/>
</dbReference>
<evidence type="ECO:0000259" key="6">
    <source>
        <dbReference type="SMART" id="SM01340"/>
    </source>
</evidence>
<dbReference type="InterPro" id="IPR038973">
    <property type="entry name" value="MutL/Mlh/Pms-like"/>
</dbReference>
<dbReference type="AlphaFoldDB" id="A0A432Y6H4"/>
<dbReference type="EMBL" id="PIPX01000001">
    <property type="protein sequence ID" value="RUO56491.1"/>
    <property type="molecule type" value="Genomic_DNA"/>
</dbReference>
<keyword evidence="4 5" id="KW-0234">DNA repair</keyword>
<name>A0A432Y6H4_9GAMM</name>
<accession>A0A432Y6H4</accession>
<dbReference type="InterPro" id="IPR037198">
    <property type="entry name" value="MutL_C_sf"/>
</dbReference>
<dbReference type="RefSeq" id="WP_126771782.1">
    <property type="nucleotide sequence ID" value="NZ_PIPX01000001.1"/>
</dbReference>
<dbReference type="GO" id="GO:0016887">
    <property type="term" value="F:ATP hydrolysis activity"/>
    <property type="evidence" value="ECO:0007669"/>
    <property type="project" value="InterPro"/>
</dbReference>
<dbReference type="SUPFAM" id="SSF55874">
    <property type="entry name" value="ATPase domain of HSP90 chaperone/DNA topoisomerase II/histidine kinase"/>
    <property type="match status" value="1"/>
</dbReference>
<dbReference type="PANTHER" id="PTHR10073:SF12">
    <property type="entry name" value="DNA MISMATCH REPAIR PROTEIN MLH1"/>
    <property type="match status" value="1"/>
</dbReference>
<dbReference type="InterPro" id="IPR042121">
    <property type="entry name" value="MutL_C_regsub"/>
</dbReference>
<evidence type="ECO:0000256" key="3">
    <source>
        <dbReference type="ARBA" id="ARBA00022763"/>
    </source>
</evidence>
<dbReference type="GO" id="GO:0005524">
    <property type="term" value="F:ATP binding"/>
    <property type="evidence" value="ECO:0007669"/>
    <property type="project" value="InterPro"/>
</dbReference>
<dbReference type="InterPro" id="IPR013507">
    <property type="entry name" value="DNA_mismatch_S5_2-like"/>
</dbReference>
<reference evidence="8" key="1">
    <citation type="journal article" date="2018" name="Front. Microbiol.">
        <title>Genome-Based Analysis Reveals the Taxonomy and Diversity of the Family Idiomarinaceae.</title>
        <authorList>
            <person name="Liu Y."/>
            <person name="Lai Q."/>
            <person name="Shao Z."/>
        </authorList>
    </citation>
    <scope>NUCLEOTIDE SEQUENCE [LARGE SCALE GENOMIC DNA]</scope>
    <source>
        <strain evidence="8">PO-M2</strain>
    </source>
</reference>
<dbReference type="Gene3D" id="3.30.565.10">
    <property type="entry name" value="Histidine kinase-like ATPase, C-terminal domain"/>
    <property type="match status" value="1"/>
</dbReference>
<evidence type="ECO:0000256" key="1">
    <source>
        <dbReference type="ARBA" id="ARBA00006082"/>
    </source>
</evidence>
<dbReference type="Gene3D" id="3.30.1370.100">
    <property type="entry name" value="MutL, C-terminal domain, regulatory subdomain"/>
    <property type="match status" value="1"/>
</dbReference>
<dbReference type="GO" id="GO:0032300">
    <property type="term" value="C:mismatch repair complex"/>
    <property type="evidence" value="ECO:0007669"/>
    <property type="project" value="InterPro"/>
</dbReference>
<dbReference type="Proteomes" id="UP000287649">
    <property type="component" value="Unassembled WGS sequence"/>
</dbReference>
<dbReference type="Gene3D" id="3.30.230.10">
    <property type="match status" value="1"/>
</dbReference>
<dbReference type="InterPro" id="IPR014762">
    <property type="entry name" value="DNA_mismatch_repair_CS"/>
</dbReference>
<organism evidence="7 8">
    <name type="scientific">Pseudidiomarina homiensis</name>
    <dbReference type="NCBI Taxonomy" id="364198"/>
    <lineage>
        <taxon>Bacteria</taxon>
        <taxon>Pseudomonadati</taxon>
        <taxon>Pseudomonadota</taxon>
        <taxon>Gammaproteobacteria</taxon>
        <taxon>Alteromonadales</taxon>
        <taxon>Idiomarinaceae</taxon>
        <taxon>Pseudidiomarina</taxon>
    </lineage>
</organism>
<comment type="similarity">
    <text evidence="1 5">Belongs to the DNA mismatch repair MutL/HexB family.</text>
</comment>
<dbReference type="GO" id="GO:0140664">
    <property type="term" value="F:ATP-dependent DNA damage sensor activity"/>
    <property type="evidence" value="ECO:0007669"/>
    <property type="project" value="InterPro"/>
</dbReference>
<evidence type="ECO:0000256" key="5">
    <source>
        <dbReference type="HAMAP-Rule" id="MF_00149"/>
    </source>
</evidence>
<dbReference type="Pfam" id="PF08676">
    <property type="entry name" value="MutL_C"/>
    <property type="match status" value="1"/>
</dbReference>
<dbReference type="CDD" id="cd03482">
    <property type="entry name" value="MutL_Trans_MutL"/>
    <property type="match status" value="1"/>
</dbReference>
<dbReference type="InterPro" id="IPR002099">
    <property type="entry name" value="MutL/Mlh/PMS"/>
</dbReference>
<dbReference type="FunFam" id="3.30.230.10:FF:000013">
    <property type="entry name" value="DNA mismatch repair endonuclease MutL"/>
    <property type="match status" value="1"/>
</dbReference>
<dbReference type="InterPro" id="IPR014790">
    <property type="entry name" value="MutL_C"/>
</dbReference>
<dbReference type="CDD" id="cd16926">
    <property type="entry name" value="HATPase_MutL-MLH-PMS-like"/>
    <property type="match status" value="1"/>
</dbReference>
<evidence type="ECO:0000313" key="7">
    <source>
        <dbReference type="EMBL" id="RUO56491.1"/>
    </source>
</evidence>
<dbReference type="Pfam" id="PF01119">
    <property type="entry name" value="DNA_mis_repair"/>
    <property type="match status" value="1"/>
</dbReference>
<dbReference type="SUPFAM" id="SSF118116">
    <property type="entry name" value="DNA mismatch repair protein MutL"/>
    <property type="match status" value="1"/>
</dbReference>
<evidence type="ECO:0000256" key="2">
    <source>
        <dbReference type="ARBA" id="ARBA00021975"/>
    </source>
</evidence>
<comment type="caution">
    <text evidence="7">The sequence shown here is derived from an EMBL/GenBank/DDBJ whole genome shotgun (WGS) entry which is preliminary data.</text>
</comment>
<comment type="function">
    <text evidence="5">This protein is involved in the repair of mismatches in DNA. It is required for dam-dependent methyl-directed DNA mismatch repair. May act as a 'molecular matchmaker', a protein that promotes the formation of a stable complex between two or more DNA-binding proteins in an ATP-dependent manner without itself being part of a final effector complex.</text>
</comment>
<dbReference type="GO" id="GO:0006298">
    <property type="term" value="P:mismatch repair"/>
    <property type="evidence" value="ECO:0007669"/>
    <property type="project" value="UniProtKB-UniRule"/>
</dbReference>
<dbReference type="Pfam" id="PF13589">
    <property type="entry name" value="HATPase_c_3"/>
    <property type="match status" value="1"/>
</dbReference>
<dbReference type="InterPro" id="IPR020667">
    <property type="entry name" value="DNA_mismatch_repair_MutL"/>
</dbReference>